<reference evidence="2" key="5">
    <citation type="submission" date="2025-09" db="UniProtKB">
        <authorList>
            <consortium name="Ensembl"/>
        </authorList>
    </citation>
    <scope>IDENTIFICATION</scope>
</reference>
<accession>A0A4W4HID6</accession>
<name>A0A4W4HID6_ELEEL</name>
<proteinExistence type="predicted"/>
<reference evidence="2" key="3">
    <citation type="submission" date="2020-05" db="EMBL/GenBank/DDBJ databases">
        <title>Electrophorus electricus (electric eel) genome, fEleEle1, primary haplotype.</title>
        <authorList>
            <person name="Myers G."/>
            <person name="Meyer A."/>
            <person name="Fedrigo O."/>
            <person name="Formenti G."/>
            <person name="Rhie A."/>
            <person name="Tracey A."/>
            <person name="Sims Y."/>
            <person name="Jarvis E.D."/>
        </authorList>
    </citation>
    <scope>NUCLEOTIDE SEQUENCE [LARGE SCALE GENOMIC DNA]</scope>
</reference>
<organism evidence="2 3">
    <name type="scientific">Electrophorus electricus</name>
    <name type="common">Electric eel</name>
    <name type="synonym">Gymnotus electricus</name>
    <dbReference type="NCBI Taxonomy" id="8005"/>
    <lineage>
        <taxon>Eukaryota</taxon>
        <taxon>Metazoa</taxon>
        <taxon>Chordata</taxon>
        <taxon>Craniata</taxon>
        <taxon>Vertebrata</taxon>
        <taxon>Euteleostomi</taxon>
        <taxon>Actinopterygii</taxon>
        <taxon>Neopterygii</taxon>
        <taxon>Teleostei</taxon>
        <taxon>Ostariophysi</taxon>
        <taxon>Gymnotiformes</taxon>
        <taxon>Gymnotoidei</taxon>
        <taxon>Gymnotidae</taxon>
        <taxon>Electrophorus</taxon>
    </lineage>
</organism>
<dbReference type="Proteomes" id="UP000314983">
    <property type="component" value="Chromosome 14"/>
</dbReference>
<keyword evidence="3" id="KW-1185">Reference proteome</keyword>
<dbReference type="GeneTree" id="ENSGT01060000248786"/>
<dbReference type="SMART" id="SM00539">
    <property type="entry name" value="NIDO"/>
    <property type="match status" value="1"/>
</dbReference>
<dbReference type="InterPro" id="IPR052749">
    <property type="entry name" value="Alpha-tectorin"/>
</dbReference>
<dbReference type="AlphaFoldDB" id="A0A4W4HID6"/>
<protein>
    <recommendedName>
        <fullName evidence="1">NIDO domain-containing protein</fullName>
    </recommendedName>
</protein>
<dbReference type="PANTHER" id="PTHR46160:SF9">
    <property type="entry name" value="PROTEIN PRY2-RELATED"/>
    <property type="match status" value="1"/>
</dbReference>
<sequence>IRLFSLILNKDLKLNSFEFCWLHYYYFGAFFLCQQMSNSFGNINENGFQSFLPVSSWTNPDPYANGDIIATLWTSFNADLIYYQQVTDGPLLARATVEINSMFLGLYFSASWLFITTWVAVPYSSNTGVATFQMVLVGGEDDELSFLLMNYGDIAPTGQPWLVSFAGYRSESGIYKYTIDEPNPSDLSKSTNKGLPGQWAFRVDEEMGEFTI</sequence>
<dbReference type="GO" id="GO:0007160">
    <property type="term" value="P:cell-matrix adhesion"/>
    <property type="evidence" value="ECO:0007669"/>
    <property type="project" value="InterPro"/>
</dbReference>
<dbReference type="InterPro" id="IPR003886">
    <property type="entry name" value="NIDO_dom"/>
</dbReference>
<dbReference type="Ensembl" id="ENSEEET00000049013.2">
    <property type="protein sequence ID" value="ENSEEEP00000048483.2"/>
    <property type="gene ID" value="ENSEEEG00000022816.2"/>
</dbReference>
<dbReference type="PANTHER" id="PTHR46160">
    <property type="entry name" value="ALPHA-TECTORIN-RELATED"/>
    <property type="match status" value="1"/>
</dbReference>
<evidence type="ECO:0000259" key="1">
    <source>
        <dbReference type="PROSITE" id="PS51220"/>
    </source>
</evidence>
<dbReference type="PROSITE" id="PS51220">
    <property type="entry name" value="NIDO"/>
    <property type="match status" value="1"/>
</dbReference>
<reference evidence="2" key="4">
    <citation type="submission" date="2025-08" db="UniProtKB">
        <authorList>
            <consortium name="Ensembl"/>
        </authorList>
    </citation>
    <scope>IDENTIFICATION</scope>
</reference>
<reference evidence="3" key="2">
    <citation type="journal article" date="2017" name="Sci. Adv.">
        <title>A tail of two voltages: Proteomic comparison of the three electric organs of the electric eel.</title>
        <authorList>
            <person name="Traeger L.L."/>
            <person name="Sabat G."/>
            <person name="Barrett-Wilt G.A."/>
            <person name="Wells G.B."/>
            <person name="Sussman M.R."/>
        </authorList>
    </citation>
    <scope>NUCLEOTIDE SEQUENCE [LARGE SCALE GENOMIC DNA]</scope>
</reference>
<dbReference type="Pfam" id="PF06119">
    <property type="entry name" value="NIDO"/>
    <property type="match status" value="1"/>
</dbReference>
<reference evidence="3" key="1">
    <citation type="journal article" date="2014" name="Science">
        <title>Nonhuman genetics. Genomic basis for the convergent evolution of electric organs.</title>
        <authorList>
            <person name="Gallant J.R."/>
            <person name="Traeger L.L."/>
            <person name="Volkening J.D."/>
            <person name="Moffett H."/>
            <person name="Chen P.H."/>
            <person name="Novina C.D."/>
            <person name="Phillips G.N.Jr."/>
            <person name="Anand R."/>
            <person name="Wells G.B."/>
            <person name="Pinch M."/>
            <person name="Guth R."/>
            <person name="Unguez G.A."/>
            <person name="Albert J.S."/>
            <person name="Zakon H.H."/>
            <person name="Samanta M.P."/>
            <person name="Sussman M.R."/>
        </authorList>
    </citation>
    <scope>NUCLEOTIDE SEQUENCE [LARGE SCALE GENOMIC DNA]</scope>
</reference>
<evidence type="ECO:0000313" key="2">
    <source>
        <dbReference type="Ensembl" id="ENSEEEP00000048483.2"/>
    </source>
</evidence>
<evidence type="ECO:0000313" key="3">
    <source>
        <dbReference type="Proteomes" id="UP000314983"/>
    </source>
</evidence>
<feature type="domain" description="NIDO" evidence="1">
    <location>
        <begin position="67"/>
        <end position="206"/>
    </location>
</feature>